<protein>
    <submittedName>
        <fullName evidence="1">Uncharacterized protein</fullName>
    </submittedName>
</protein>
<evidence type="ECO:0000313" key="2">
    <source>
        <dbReference type="Proteomes" id="UP000188268"/>
    </source>
</evidence>
<comment type="caution">
    <text evidence="1">The sequence shown here is derived from an EMBL/GenBank/DDBJ whole genome shotgun (WGS) entry which is preliminary data.</text>
</comment>
<sequence>MASREVAKFFYEDVDDFKFLGQAQAAVGGDMAVHED</sequence>
<keyword evidence="2" id="KW-1185">Reference proteome</keyword>
<dbReference type="AlphaFoldDB" id="A0A1R3JII3"/>
<gene>
    <name evidence="1" type="ORF">CCACVL1_05917</name>
</gene>
<reference evidence="1 2" key="1">
    <citation type="submission" date="2013-09" db="EMBL/GenBank/DDBJ databases">
        <title>Corchorus capsularis genome sequencing.</title>
        <authorList>
            <person name="Alam M."/>
            <person name="Haque M.S."/>
            <person name="Islam M.S."/>
            <person name="Emdad E.M."/>
            <person name="Islam M.M."/>
            <person name="Ahmed B."/>
            <person name="Halim A."/>
            <person name="Hossen Q.M.M."/>
            <person name="Hossain M.Z."/>
            <person name="Ahmed R."/>
            <person name="Khan M.M."/>
            <person name="Islam R."/>
            <person name="Rashid M.M."/>
            <person name="Khan S.A."/>
            <person name="Rahman M.S."/>
            <person name="Alam M."/>
        </authorList>
    </citation>
    <scope>NUCLEOTIDE SEQUENCE [LARGE SCALE GENOMIC DNA]</scope>
    <source>
        <strain evidence="2">cv. CVL-1</strain>
        <tissue evidence="1">Whole seedling</tissue>
    </source>
</reference>
<dbReference type="Gramene" id="OMO94587">
    <property type="protein sequence ID" value="OMO94587"/>
    <property type="gene ID" value="CCACVL1_05917"/>
</dbReference>
<proteinExistence type="predicted"/>
<evidence type="ECO:0000313" key="1">
    <source>
        <dbReference type="EMBL" id="OMO94587.1"/>
    </source>
</evidence>
<accession>A0A1R3JII3</accession>
<dbReference type="Proteomes" id="UP000188268">
    <property type="component" value="Unassembled WGS sequence"/>
</dbReference>
<name>A0A1R3JII3_COCAP</name>
<dbReference type="EMBL" id="AWWV01007811">
    <property type="protein sequence ID" value="OMO94587.1"/>
    <property type="molecule type" value="Genomic_DNA"/>
</dbReference>
<organism evidence="1 2">
    <name type="scientific">Corchorus capsularis</name>
    <name type="common">Jute</name>
    <dbReference type="NCBI Taxonomy" id="210143"/>
    <lineage>
        <taxon>Eukaryota</taxon>
        <taxon>Viridiplantae</taxon>
        <taxon>Streptophyta</taxon>
        <taxon>Embryophyta</taxon>
        <taxon>Tracheophyta</taxon>
        <taxon>Spermatophyta</taxon>
        <taxon>Magnoliopsida</taxon>
        <taxon>eudicotyledons</taxon>
        <taxon>Gunneridae</taxon>
        <taxon>Pentapetalae</taxon>
        <taxon>rosids</taxon>
        <taxon>malvids</taxon>
        <taxon>Malvales</taxon>
        <taxon>Malvaceae</taxon>
        <taxon>Grewioideae</taxon>
        <taxon>Apeibeae</taxon>
        <taxon>Corchorus</taxon>
    </lineage>
</organism>